<dbReference type="AlphaFoldDB" id="A0A1I0Q911"/>
<dbReference type="RefSeq" id="WP_092453662.1">
    <property type="nucleotide sequence ID" value="NZ_FOJI01000007.1"/>
</dbReference>
<keyword evidence="2" id="KW-1185">Reference proteome</keyword>
<dbReference type="STRING" id="99656.SAMN05421659_10790"/>
<dbReference type="SUPFAM" id="SSF49464">
    <property type="entry name" value="Carboxypeptidase regulatory domain-like"/>
    <property type="match status" value="1"/>
</dbReference>
<evidence type="ECO:0000313" key="1">
    <source>
        <dbReference type="EMBL" id="SEW23298.1"/>
    </source>
</evidence>
<accession>A0A1I0Q911</accession>
<proteinExistence type="predicted"/>
<name>A0A1I0Q911_9FIRM</name>
<evidence type="ECO:0008006" key="3">
    <source>
        <dbReference type="Google" id="ProtNLM"/>
    </source>
</evidence>
<gene>
    <name evidence="1" type="ORF">SAMN05421659_10790</name>
</gene>
<sequence length="86" mass="10128">MEQEHNEYYIEKVLIHGYIHYKEGGPVQGAIVILEKIPSEYNEELQEEQKQVIYLANTVTSSNGEFCFFVTDRTSYYKIKVFDNNN</sequence>
<dbReference type="Proteomes" id="UP000199701">
    <property type="component" value="Unassembled WGS sequence"/>
</dbReference>
<reference evidence="1 2" key="1">
    <citation type="submission" date="2016-10" db="EMBL/GenBank/DDBJ databases">
        <authorList>
            <person name="de Groot N.N."/>
        </authorList>
    </citation>
    <scope>NUCLEOTIDE SEQUENCE [LARGE SCALE GENOMIC DNA]</scope>
    <source>
        <strain evidence="1 2">DSM 9179</strain>
    </source>
</reference>
<evidence type="ECO:0000313" key="2">
    <source>
        <dbReference type="Proteomes" id="UP000199701"/>
    </source>
</evidence>
<protein>
    <recommendedName>
        <fullName evidence="3">Carboxypeptidase regulatory-like domain-containing protein</fullName>
    </recommendedName>
</protein>
<dbReference type="OrthoDB" id="1915126at2"/>
<organism evidence="1 2">
    <name type="scientific">[Clostridium] fimetarium</name>
    <dbReference type="NCBI Taxonomy" id="99656"/>
    <lineage>
        <taxon>Bacteria</taxon>
        <taxon>Bacillati</taxon>
        <taxon>Bacillota</taxon>
        <taxon>Clostridia</taxon>
        <taxon>Lachnospirales</taxon>
        <taxon>Lachnospiraceae</taxon>
    </lineage>
</organism>
<dbReference type="EMBL" id="FOJI01000007">
    <property type="protein sequence ID" value="SEW23298.1"/>
    <property type="molecule type" value="Genomic_DNA"/>
</dbReference>
<dbReference type="InterPro" id="IPR008969">
    <property type="entry name" value="CarboxyPept-like_regulatory"/>
</dbReference>